<sequence>MGAEVVEGLILNSPMKKELHCSAKAFSKMINLRLLKINNVQLPEGLEYLPIELRLFDWHRCPLKSLPSNFRLDNVATLNLSFSPIRIPLKGTQVRLLII</sequence>
<keyword evidence="2" id="KW-1185">Reference proteome</keyword>
<proteinExistence type="predicted"/>
<protein>
    <submittedName>
        <fullName evidence="1">Uncharacterized protein</fullName>
    </submittedName>
</protein>
<evidence type="ECO:0000313" key="2">
    <source>
        <dbReference type="Proteomes" id="UP001164250"/>
    </source>
</evidence>
<comment type="caution">
    <text evidence="1">The sequence shown here is derived from an EMBL/GenBank/DDBJ whole genome shotgun (WGS) entry which is preliminary data.</text>
</comment>
<gene>
    <name evidence="1" type="ORF">Patl1_07490</name>
</gene>
<reference evidence="2" key="1">
    <citation type="journal article" date="2023" name="G3 (Bethesda)">
        <title>Genome assembly and association tests identify interacting loci associated with vigor, precocity, and sex in interspecific pistachio rootstocks.</title>
        <authorList>
            <person name="Palmer W."/>
            <person name="Jacygrad E."/>
            <person name="Sagayaradj S."/>
            <person name="Cavanaugh K."/>
            <person name="Han R."/>
            <person name="Bertier L."/>
            <person name="Beede B."/>
            <person name="Kafkas S."/>
            <person name="Golino D."/>
            <person name="Preece J."/>
            <person name="Michelmore R."/>
        </authorList>
    </citation>
    <scope>NUCLEOTIDE SEQUENCE [LARGE SCALE GENOMIC DNA]</scope>
</reference>
<evidence type="ECO:0000313" key="1">
    <source>
        <dbReference type="EMBL" id="KAJ0085478.1"/>
    </source>
</evidence>
<dbReference type="Proteomes" id="UP001164250">
    <property type="component" value="Chromosome 10"/>
</dbReference>
<dbReference type="EMBL" id="CM047906">
    <property type="protein sequence ID" value="KAJ0085478.1"/>
    <property type="molecule type" value="Genomic_DNA"/>
</dbReference>
<organism evidence="1 2">
    <name type="scientific">Pistacia atlantica</name>
    <dbReference type="NCBI Taxonomy" id="434234"/>
    <lineage>
        <taxon>Eukaryota</taxon>
        <taxon>Viridiplantae</taxon>
        <taxon>Streptophyta</taxon>
        <taxon>Embryophyta</taxon>
        <taxon>Tracheophyta</taxon>
        <taxon>Spermatophyta</taxon>
        <taxon>Magnoliopsida</taxon>
        <taxon>eudicotyledons</taxon>
        <taxon>Gunneridae</taxon>
        <taxon>Pentapetalae</taxon>
        <taxon>rosids</taxon>
        <taxon>malvids</taxon>
        <taxon>Sapindales</taxon>
        <taxon>Anacardiaceae</taxon>
        <taxon>Pistacia</taxon>
    </lineage>
</organism>
<name>A0ACC1AGI7_9ROSI</name>
<accession>A0ACC1AGI7</accession>